<keyword evidence="1" id="KW-1133">Transmembrane helix</keyword>
<keyword evidence="3" id="KW-1185">Reference proteome</keyword>
<gene>
    <name evidence="2" type="ORF">QIS74_06246</name>
</gene>
<reference evidence="2 3" key="1">
    <citation type="submission" date="2023-04" db="EMBL/GenBank/DDBJ databases">
        <title>Colletotrichum tabacum stain YC1 causing leaf anthracnose on Nicotiana tabacum(L.) cv.</title>
        <authorList>
            <person name="Ji Z."/>
            <person name="Wang M."/>
            <person name="Zhang J."/>
            <person name="Wang N."/>
            <person name="Zhou Z."/>
        </authorList>
    </citation>
    <scope>NUCLEOTIDE SEQUENCE [LARGE SCALE GENOMIC DNA]</scope>
    <source>
        <strain evidence="2 3">YC1</strain>
    </source>
</reference>
<organism evidence="2 3">
    <name type="scientific">Colletotrichum tabaci</name>
    <dbReference type="NCBI Taxonomy" id="1209068"/>
    <lineage>
        <taxon>Eukaryota</taxon>
        <taxon>Fungi</taxon>
        <taxon>Dikarya</taxon>
        <taxon>Ascomycota</taxon>
        <taxon>Pezizomycotina</taxon>
        <taxon>Sordariomycetes</taxon>
        <taxon>Hypocreomycetidae</taxon>
        <taxon>Glomerellales</taxon>
        <taxon>Glomerellaceae</taxon>
        <taxon>Colletotrichum</taxon>
        <taxon>Colletotrichum destructivum species complex</taxon>
    </lineage>
</organism>
<protein>
    <submittedName>
        <fullName evidence="2">Uncharacterized protein</fullName>
    </submittedName>
</protein>
<feature type="transmembrane region" description="Helical" evidence="1">
    <location>
        <begin position="181"/>
        <end position="198"/>
    </location>
</feature>
<dbReference type="EMBL" id="JASAOK010000033">
    <property type="protein sequence ID" value="KAK6218366.1"/>
    <property type="molecule type" value="Genomic_DNA"/>
</dbReference>
<proteinExistence type="predicted"/>
<evidence type="ECO:0000256" key="1">
    <source>
        <dbReference type="SAM" id="Phobius"/>
    </source>
</evidence>
<dbReference type="AlphaFoldDB" id="A0AAV9TCV7"/>
<dbReference type="Proteomes" id="UP001327957">
    <property type="component" value="Unassembled WGS sequence"/>
</dbReference>
<feature type="transmembrane region" description="Helical" evidence="1">
    <location>
        <begin position="107"/>
        <end position="127"/>
    </location>
</feature>
<accession>A0AAV9TCV7</accession>
<comment type="caution">
    <text evidence="2">The sequence shown here is derived from an EMBL/GenBank/DDBJ whole genome shotgun (WGS) entry which is preliminary data.</text>
</comment>
<sequence length="244" mass="25844">MTGIFRHAISWLYTALAVSILVLWSLLALAGVAFTAADSDPGLLQLIALPSLLTFLVAKLIVAAASTPTTTAAGEIITRRTTTATSGAQPSSTGSNLATWLLHITRFVFALFSMVLLSAFIVLAASLEGADSDAGKKPSNDEGVRGGFTAALADLEAQSGTGLVRHMVEHPWVAFETLARFWSAYALLGMYVAAYAFGATRKVLTAPLEAWTRGGEDLAGFQRYREVETHVLVGERERAGLAAN</sequence>
<name>A0AAV9TCV7_9PEZI</name>
<evidence type="ECO:0000313" key="3">
    <source>
        <dbReference type="Proteomes" id="UP001327957"/>
    </source>
</evidence>
<feature type="transmembrane region" description="Helical" evidence="1">
    <location>
        <begin position="43"/>
        <end position="62"/>
    </location>
</feature>
<keyword evidence="1" id="KW-0812">Transmembrane</keyword>
<feature type="transmembrane region" description="Helical" evidence="1">
    <location>
        <begin position="12"/>
        <end position="37"/>
    </location>
</feature>
<evidence type="ECO:0000313" key="2">
    <source>
        <dbReference type="EMBL" id="KAK6218366.1"/>
    </source>
</evidence>
<keyword evidence="1" id="KW-0472">Membrane</keyword>